<organism evidence="2 3">
    <name type="scientific">Peterkaempfera bronchialis</name>
    <dbReference type="NCBI Taxonomy" id="2126346"/>
    <lineage>
        <taxon>Bacteria</taxon>
        <taxon>Bacillati</taxon>
        <taxon>Actinomycetota</taxon>
        <taxon>Actinomycetes</taxon>
        <taxon>Kitasatosporales</taxon>
        <taxon>Streptomycetaceae</taxon>
        <taxon>Peterkaempfera</taxon>
    </lineage>
</organism>
<dbReference type="PROSITE" id="PS50943">
    <property type="entry name" value="HTH_CROC1"/>
    <property type="match status" value="1"/>
</dbReference>
<dbReference type="InterPro" id="IPR001387">
    <property type="entry name" value="Cro/C1-type_HTH"/>
</dbReference>
<protein>
    <submittedName>
        <fullName evidence="2">XRE family transcriptional regulator</fullName>
    </submittedName>
</protein>
<dbReference type="SUPFAM" id="SSF47413">
    <property type="entry name" value="lambda repressor-like DNA-binding domains"/>
    <property type="match status" value="1"/>
</dbReference>
<sequence length="319" mass="36088">MAWHCQHVTCDTARIGTDGKRMHSGGKHVAARPRPTARRIELGHELRQLRQQVGLTLEDAVKGLSFSETKLQRVETGLQDLRNAGDLRKLLARYGVTDDDAVDQLVEIQRTASRQDWWMPYTMATMAPAMPRFLGVESVAQAIRAYHPTCVLGLLQTERYALALHEIAKPIEETTTEFIQKSVALRMKRKERLVTPHDPVKLWAILYEPALRYVVGDPDLMREQYEEIVRLAKLDNVTVQILPQSVRGYLSLSDFTYLDLGDTLPMTVQVDNAGAGMSITDKSREVGRFTRMFEALSRSALPSEATPEFLQQLTREITS</sequence>
<keyword evidence="3" id="KW-1185">Reference proteome</keyword>
<dbReference type="EMBL" id="CP031264">
    <property type="protein sequence ID" value="AXI78564.1"/>
    <property type="molecule type" value="Genomic_DNA"/>
</dbReference>
<dbReference type="CDD" id="cd00093">
    <property type="entry name" value="HTH_XRE"/>
    <property type="match status" value="1"/>
</dbReference>
<dbReference type="InterPro" id="IPR043917">
    <property type="entry name" value="DUF5753"/>
</dbReference>
<reference evidence="3" key="1">
    <citation type="submission" date="2018-07" db="EMBL/GenBank/DDBJ databases">
        <title>Streptacidiphilus bronchialis DSM 106435 chromosome.</title>
        <authorList>
            <person name="Batra D."/>
            <person name="Gulvik C.A."/>
        </authorList>
    </citation>
    <scope>NUCLEOTIDE SEQUENCE [LARGE SCALE GENOMIC DNA]</scope>
    <source>
        <strain evidence="3">DSM 106435</strain>
    </source>
</reference>
<feature type="domain" description="HTH cro/C1-type" evidence="1">
    <location>
        <begin position="46"/>
        <end position="101"/>
    </location>
</feature>
<dbReference type="OrthoDB" id="4025114at2"/>
<evidence type="ECO:0000313" key="2">
    <source>
        <dbReference type="EMBL" id="AXI78564.1"/>
    </source>
</evidence>
<evidence type="ECO:0000313" key="3">
    <source>
        <dbReference type="Proteomes" id="UP000249340"/>
    </source>
</evidence>
<dbReference type="AlphaFoldDB" id="A0A345SXV9"/>
<dbReference type="Pfam" id="PF13560">
    <property type="entry name" value="HTH_31"/>
    <property type="match status" value="1"/>
</dbReference>
<dbReference type="KEGG" id="stri:C7M71_015125"/>
<accession>A0A345SXV9</accession>
<gene>
    <name evidence="2" type="ORF">C7M71_015125</name>
</gene>
<dbReference type="Proteomes" id="UP000249340">
    <property type="component" value="Chromosome"/>
</dbReference>
<name>A0A345SXV9_9ACTN</name>
<dbReference type="Gene3D" id="1.10.260.40">
    <property type="entry name" value="lambda repressor-like DNA-binding domains"/>
    <property type="match status" value="1"/>
</dbReference>
<dbReference type="Pfam" id="PF19054">
    <property type="entry name" value="DUF5753"/>
    <property type="match status" value="1"/>
</dbReference>
<proteinExistence type="predicted"/>
<dbReference type="GO" id="GO:0003677">
    <property type="term" value="F:DNA binding"/>
    <property type="evidence" value="ECO:0007669"/>
    <property type="project" value="InterPro"/>
</dbReference>
<evidence type="ECO:0000259" key="1">
    <source>
        <dbReference type="PROSITE" id="PS50943"/>
    </source>
</evidence>
<dbReference type="InterPro" id="IPR010982">
    <property type="entry name" value="Lambda_DNA-bd_dom_sf"/>
</dbReference>